<feature type="region of interest" description="Disordered" evidence="1">
    <location>
        <begin position="472"/>
        <end position="512"/>
    </location>
</feature>
<dbReference type="PANTHER" id="PTHR36091:SF1">
    <property type="entry name" value="ALTERED INHERITANCE OF MITOCHONDRIA PROTEIN 9, MITOCHONDRIAL"/>
    <property type="match status" value="1"/>
</dbReference>
<feature type="compositionally biased region" description="Basic and acidic residues" evidence="1">
    <location>
        <begin position="472"/>
        <end position="503"/>
    </location>
</feature>
<proteinExistence type="predicted"/>
<name>A0AA39Z215_9PEZI</name>
<evidence type="ECO:0000313" key="2">
    <source>
        <dbReference type="EMBL" id="KAK0661935.1"/>
    </source>
</evidence>
<dbReference type="EMBL" id="JAUJDW010000007">
    <property type="protein sequence ID" value="KAK0661935.1"/>
    <property type="molecule type" value="Genomic_DNA"/>
</dbReference>
<dbReference type="Proteomes" id="UP001175001">
    <property type="component" value="Unassembled WGS sequence"/>
</dbReference>
<sequence>MMALARSLGVPVPKVLKYNCTRENPIGWPFIAFEEPDGSEINIWTDLNDDERLKLADEVADIEARFLSFELLGFGAIYFSRDLPGFASVPFAPECGDSMAMSHKEVVPVSQPIQQPHVTQLTGAVINPEAFTFNDISKNIQGVPEDGPIVHGEKKHDFKLQHRKLYDDYLKIVDHLLPRIITAISTPRLSAYDILRSHFRHVNFTQSRNVKIAAITDEFSGMAEPGLLAWGTNLMRRSRLRSSKPRMPRQPETISHKRQELIAKQLVDWRQAMMEARFFDKIKHIEESHSILSIPNWHLLRELLIAVKSHHSADPIHLHAALINVTENWDDITKTKDSHAPPCPISYSEEEKNRVLREQERNDASVEELSFISKIIETNASERVASAENYTRVRDYFWSINARIEANDGKYYPDVDESDSTEEAFETPDEFETVLCKRMGISRATFWRSVADTAVWKKNNFLNEREGYFEEKSRVGRSERPGEKEQQRFEKEEEKEKKKHYDSISHFISMMK</sequence>
<accession>A0AA39Z215</accession>
<dbReference type="GO" id="GO:0005739">
    <property type="term" value="C:mitochondrion"/>
    <property type="evidence" value="ECO:0007669"/>
    <property type="project" value="TreeGrafter"/>
</dbReference>
<organism evidence="2 3">
    <name type="scientific">Lasiodiplodia hormozganensis</name>
    <dbReference type="NCBI Taxonomy" id="869390"/>
    <lineage>
        <taxon>Eukaryota</taxon>
        <taxon>Fungi</taxon>
        <taxon>Dikarya</taxon>
        <taxon>Ascomycota</taxon>
        <taxon>Pezizomycotina</taxon>
        <taxon>Dothideomycetes</taxon>
        <taxon>Dothideomycetes incertae sedis</taxon>
        <taxon>Botryosphaeriales</taxon>
        <taxon>Botryosphaeriaceae</taxon>
        <taxon>Lasiodiplodia</taxon>
    </lineage>
</organism>
<protein>
    <recommendedName>
        <fullName evidence="4">Aminoglycoside phosphotransferase domain-containing protein</fullName>
    </recommendedName>
</protein>
<comment type="caution">
    <text evidence="2">The sequence shown here is derived from an EMBL/GenBank/DDBJ whole genome shotgun (WGS) entry which is preliminary data.</text>
</comment>
<gene>
    <name evidence="2" type="ORF">DIS24_g2213</name>
</gene>
<evidence type="ECO:0008006" key="4">
    <source>
        <dbReference type="Google" id="ProtNLM"/>
    </source>
</evidence>
<evidence type="ECO:0000256" key="1">
    <source>
        <dbReference type="SAM" id="MobiDB-lite"/>
    </source>
</evidence>
<dbReference type="PANTHER" id="PTHR36091">
    <property type="entry name" value="ALTERED INHERITANCE OF MITOCHONDRIA PROTEIN 9, MITOCHONDRIAL"/>
    <property type="match status" value="1"/>
</dbReference>
<dbReference type="AlphaFoldDB" id="A0AA39Z215"/>
<keyword evidence="3" id="KW-1185">Reference proteome</keyword>
<reference evidence="2" key="1">
    <citation type="submission" date="2023-06" db="EMBL/GenBank/DDBJ databases">
        <title>Multi-omics analyses reveal the molecular pathogenesis toolkit of Lasiodiplodia hormozganensis, a cross-kingdom pathogen.</title>
        <authorList>
            <person name="Felix C."/>
            <person name="Meneses R."/>
            <person name="Goncalves M.F.M."/>
            <person name="Tilleman L."/>
            <person name="Duarte A.S."/>
            <person name="Jorrin-Novo J.V."/>
            <person name="Van De Peer Y."/>
            <person name="Deforce D."/>
            <person name="Van Nieuwerburgh F."/>
            <person name="Esteves A.C."/>
            <person name="Alves A."/>
        </authorList>
    </citation>
    <scope>NUCLEOTIDE SEQUENCE</scope>
    <source>
        <strain evidence="2">CBS 339.90</strain>
    </source>
</reference>
<evidence type="ECO:0000313" key="3">
    <source>
        <dbReference type="Proteomes" id="UP001175001"/>
    </source>
</evidence>
<dbReference type="InterPro" id="IPR051035">
    <property type="entry name" value="Mito_inheritance_9"/>
</dbReference>